<protein>
    <submittedName>
        <fullName evidence="2">Uncharacterized protein</fullName>
    </submittedName>
</protein>
<dbReference type="AlphaFoldDB" id="A0A2K1QNH2"/>
<organism evidence="2 3">
    <name type="scientific">Sphaceloma murrayae</name>
    <dbReference type="NCBI Taxonomy" id="2082308"/>
    <lineage>
        <taxon>Eukaryota</taxon>
        <taxon>Fungi</taxon>
        <taxon>Dikarya</taxon>
        <taxon>Ascomycota</taxon>
        <taxon>Pezizomycotina</taxon>
        <taxon>Dothideomycetes</taxon>
        <taxon>Dothideomycetidae</taxon>
        <taxon>Myriangiales</taxon>
        <taxon>Elsinoaceae</taxon>
        <taxon>Sphaceloma</taxon>
    </lineage>
</organism>
<evidence type="ECO:0000313" key="2">
    <source>
        <dbReference type="EMBL" id="PNS16542.1"/>
    </source>
</evidence>
<feature type="compositionally biased region" description="Acidic residues" evidence="1">
    <location>
        <begin position="261"/>
        <end position="272"/>
    </location>
</feature>
<accession>A0A2K1QNH2</accession>
<feature type="region of interest" description="Disordered" evidence="1">
    <location>
        <begin position="37"/>
        <end position="147"/>
    </location>
</feature>
<evidence type="ECO:0000256" key="1">
    <source>
        <dbReference type="SAM" id="MobiDB-lite"/>
    </source>
</evidence>
<dbReference type="InParanoid" id="A0A2K1QNH2"/>
<feature type="compositionally biased region" description="Acidic residues" evidence="1">
    <location>
        <begin position="104"/>
        <end position="117"/>
    </location>
</feature>
<feature type="compositionally biased region" description="Basic and acidic residues" evidence="1">
    <location>
        <begin position="230"/>
        <end position="260"/>
    </location>
</feature>
<sequence length="302" mass="32983">MLTPTPTPTVADAVAVAGVETVAGADGDCTLVGEAMDVDEMGSDGRDDEDKAVDDSDMNDTKVDEKEVAEMREVDEIDSEAEDTGKDLVDTDNDVEDTDRAADNVEESVEDDVEALDSDVKDNAKEESDIDAGAMEEVSEDKVVTETERLVDCTETEIDDVDKIEVDDEVIEAKLAGGTEEVRSVVEDKLEPDTELEEVGRELRLVLGIDADDCVVDPRLDKEAEESDKELEPVEKDAKDSVIDPREVEGTESDVKKRDVEEDGVVENDDDELKLPDVILARIDVDVTKSNDTDGELSEKQR</sequence>
<feature type="region of interest" description="Disordered" evidence="1">
    <location>
        <begin position="218"/>
        <end position="273"/>
    </location>
</feature>
<feature type="compositionally biased region" description="Basic and acidic residues" evidence="1">
    <location>
        <begin position="118"/>
        <end position="127"/>
    </location>
</feature>
<comment type="caution">
    <text evidence="2">The sequence shown here is derived from an EMBL/GenBank/DDBJ whole genome shotgun (WGS) entry which is preliminary data.</text>
</comment>
<keyword evidence="3" id="KW-1185">Reference proteome</keyword>
<feature type="compositionally biased region" description="Basic and acidic residues" evidence="1">
    <location>
        <begin position="59"/>
        <end position="74"/>
    </location>
</feature>
<gene>
    <name evidence="2" type="ORF">CAC42_276</name>
</gene>
<dbReference type="Proteomes" id="UP000243797">
    <property type="component" value="Unassembled WGS sequence"/>
</dbReference>
<proteinExistence type="predicted"/>
<name>A0A2K1QNH2_9PEZI</name>
<dbReference type="EMBL" id="NKHZ01000057">
    <property type="protein sequence ID" value="PNS16542.1"/>
    <property type="molecule type" value="Genomic_DNA"/>
</dbReference>
<reference evidence="2 3" key="1">
    <citation type="submission" date="2017-06" db="EMBL/GenBank/DDBJ databases">
        <title>Draft genome sequence of a variant of Elsinoe murrayae.</title>
        <authorList>
            <person name="Cheng Q."/>
        </authorList>
    </citation>
    <scope>NUCLEOTIDE SEQUENCE [LARGE SCALE GENOMIC DNA]</scope>
    <source>
        <strain evidence="2 3">CQ-2017a</strain>
    </source>
</reference>
<evidence type="ECO:0000313" key="3">
    <source>
        <dbReference type="Proteomes" id="UP000243797"/>
    </source>
</evidence>